<dbReference type="AlphaFoldDB" id="A0A067T9L1"/>
<feature type="compositionally biased region" description="Basic and acidic residues" evidence="1">
    <location>
        <begin position="14"/>
        <end position="56"/>
    </location>
</feature>
<keyword evidence="3" id="KW-1185">Reference proteome</keyword>
<feature type="compositionally biased region" description="Polar residues" evidence="1">
    <location>
        <begin position="180"/>
        <end position="199"/>
    </location>
</feature>
<feature type="region of interest" description="Disordered" evidence="1">
    <location>
        <begin position="424"/>
        <end position="446"/>
    </location>
</feature>
<evidence type="ECO:0000256" key="1">
    <source>
        <dbReference type="SAM" id="MobiDB-lite"/>
    </source>
</evidence>
<organism evidence="2 3">
    <name type="scientific">Galerina marginata (strain CBS 339.88)</name>
    <dbReference type="NCBI Taxonomy" id="685588"/>
    <lineage>
        <taxon>Eukaryota</taxon>
        <taxon>Fungi</taxon>
        <taxon>Dikarya</taxon>
        <taxon>Basidiomycota</taxon>
        <taxon>Agaricomycotina</taxon>
        <taxon>Agaricomycetes</taxon>
        <taxon>Agaricomycetidae</taxon>
        <taxon>Agaricales</taxon>
        <taxon>Agaricineae</taxon>
        <taxon>Strophariaceae</taxon>
        <taxon>Galerina</taxon>
    </lineage>
</organism>
<name>A0A067T9L1_GALM3</name>
<evidence type="ECO:0000313" key="2">
    <source>
        <dbReference type="EMBL" id="KDR76584.1"/>
    </source>
</evidence>
<gene>
    <name evidence="2" type="ORF">GALMADRAFT_1328474</name>
</gene>
<dbReference type="EMBL" id="KL142378">
    <property type="protein sequence ID" value="KDR76584.1"/>
    <property type="molecule type" value="Genomic_DNA"/>
</dbReference>
<feature type="compositionally biased region" description="Pro residues" evidence="1">
    <location>
        <begin position="141"/>
        <end position="154"/>
    </location>
</feature>
<dbReference type="HOGENOM" id="CLU_614783_0_0_1"/>
<evidence type="ECO:0000313" key="3">
    <source>
        <dbReference type="Proteomes" id="UP000027222"/>
    </source>
</evidence>
<feature type="non-terminal residue" evidence="2">
    <location>
        <position position="1"/>
    </location>
</feature>
<dbReference type="OrthoDB" id="3250313at2759"/>
<reference evidence="3" key="1">
    <citation type="journal article" date="2014" name="Proc. Natl. Acad. Sci. U.S.A.">
        <title>Extensive sampling of basidiomycete genomes demonstrates inadequacy of the white-rot/brown-rot paradigm for wood decay fungi.</title>
        <authorList>
            <person name="Riley R."/>
            <person name="Salamov A.A."/>
            <person name="Brown D.W."/>
            <person name="Nagy L.G."/>
            <person name="Floudas D."/>
            <person name="Held B.W."/>
            <person name="Levasseur A."/>
            <person name="Lombard V."/>
            <person name="Morin E."/>
            <person name="Otillar R."/>
            <person name="Lindquist E.A."/>
            <person name="Sun H."/>
            <person name="LaButti K.M."/>
            <person name="Schmutz J."/>
            <person name="Jabbour D."/>
            <person name="Luo H."/>
            <person name="Baker S.E."/>
            <person name="Pisabarro A.G."/>
            <person name="Walton J.D."/>
            <person name="Blanchette R.A."/>
            <person name="Henrissat B."/>
            <person name="Martin F."/>
            <person name="Cullen D."/>
            <person name="Hibbett D.S."/>
            <person name="Grigoriev I.V."/>
        </authorList>
    </citation>
    <scope>NUCLEOTIDE SEQUENCE [LARGE SCALE GENOMIC DNA]</scope>
    <source>
        <strain evidence="3">CBS 339.88</strain>
    </source>
</reference>
<feature type="compositionally biased region" description="Polar residues" evidence="1">
    <location>
        <begin position="64"/>
        <end position="86"/>
    </location>
</feature>
<protein>
    <submittedName>
        <fullName evidence="2">Uncharacterized protein</fullName>
    </submittedName>
</protein>
<proteinExistence type="predicted"/>
<feature type="region of interest" description="Disordered" evidence="1">
    <location>
        <begin position="125"/>
        <end position="244"/>
    </location>
</feature>
<feature type="compositionally biased region" description="Polar residues" evidence="1">
    <location>
        <begin position="94"/>
        <end position="103"/>
    </location>
</feature>
<dbReference type="Proteomes" id="UP000027222">
    <property type="component" value="Unassembled WGS sequence"/>
</dbReference>
<accession>A0A067T9L1</accession>
<feature type="region of interest" description="Disordered" evidence="1">
    <location>
        <begin position="1"/>
        <end position="113"/>
    </location>
</feature>
<sequence length="446" mass="47637">QEEKSVGNEEEEASERAEIKKQGGKSEYERSREANIARNKELLREIEERFPLEGVKKERKKPGPSNSSASNTISQGENTETGTRDLNASEVGSGASNEASTEDTLAPSTSSPSAAVAIVPSVSTPTGFHVVSKDPAAPREPSVPPTESPAPTSIPTPAALPAVSEGLAVPRQPSVPPSTKPHSPASTTSTPITLGSLPSDQDVVAAPVSQPPTASTVIKESEHSSDLGAATDLTKESEHSSDLGAAMDVDGDSNAADVAVAPTWLGTSGMPDYLRDTSKERAWQDLINALFRFEALNSTTGNLPTTSRPEEVAAWIKSKKKDSPPDVDPDSYGSSFMAWWIAIQPRWRLADNAAFVYQTPTGEDWRLLHKGGSAGLYTVVVALSWWIRVLPSDGPPCLRAWSAVRDVQWVIEQIHKKVLRSTQGTKRGCDDNAADAKQSGKVKRCV</sequence>